<feature type="region of interest" description="Disordered" evidence="1">
    <location>
        <begin position="1"/>
        <end position="21"/>
    </location>
</feature>
<evidence type="ECO:0000256" key="1">
    <source>
        <dbReference type="SAM" id="MobiDB-lite"/>
    </source>
</evidence>
<gene>
    <name evidence="2" type="ORF">GWK47_021808</name>
</gene>
<feature type="compositionally biased region" description="Basic residues" evidence="1">
    <location>
        <begin position="203"/>
        <end position="226"/>
    </location>
</feature>
<feature type="region of interest" description="Disordered" evidence="1">
    <location>
        <begin position="199"/>
        <end position="230"/>
    </location>
</feature>
<keyword evidence="3" id="KW-1185">Reference proteome</keyword>
<proteinExistence type="predicted"/>
<sequence>MGVAAAGARTGHGPLWGQCSPSRYDQTAHNLEPLTPGLRTRIQNPGSGRWDRTGTVLESTAPRQYLMRLDGSGRTTIRNRRHLCPLTAIKSDLRKGTALVIQSWTDTAHHNWPLAQLPSALVVVRGVTLRLPTCGAALVVVVPAFGMAAATAARSRSATKSVASWAARTEPLLGETASKERASATALLPLRPCAAEVGERSGFPRHRGGGGGVGRKHGSPRRRRGRFCGEDPPAVRIRAELGSVQKRSAEVDVENRRSFSLALMTLFDIGHADAFALITVERGSAVPVGQRCPDGPRCIMQGKVDQSLADRERRRLERGVLKRSSSTGACHDCHAQLIGLRCRRRRRKTVVTTDGTRTSFRAQEYPLNRPVPPSVAGTPIMGARVSPLRGTAQGSRTAPQFIFSPLSPAPTPLPLAAPCGATGGRAREKMAKEIKAEMTGGRSRTRRRPKPLDDPVDGADKIIATCHALLKEKQPRDDYREMVQLTIIVLGGEVEANTPEAGRLPPCSMDGKGDLHSQDHPLPRGSLRPTKHEKRE</sequence>
<dbReference type="Proteomes" id="UP000770661">
    <property type="component" value="Unassembled WGS sequence"/>
</dbReference>
<evidence type="ECO:0000313" key="3">
    <source>
        <dbReference type="Proteomes" id="UP000770661"/>
    </source>
</evidence>
<evidence type="ECO:0000313" key="2">
    <source>
        <dbReference type="EMBL" id="KAG0710910.1"/>
    </source>
</evidence>
<accession>A0A8J5CGJ4</accession>
<reference evidence="2" key="1">
    <citation type="submission" date="2020-07" db="EMBL/GenBank/DDBJ databases">
        <title>The High-quality genome of the commercially important snow crab, Chionoecetes opilio.</title>
        <authorList>
            <person name="Jeong J.-H."/>
            <person name="Ryu S."/>
        </authorList>
    </citation>
    <scope>NUCLEOTIDE SEQUENCE</scope>
    <source>
        <strain evidence="2">MADBK_172401_WGS</strain>
        <tissue evidence="2">Digestive gland</tissue>
    </source>
</reference>
<dbReference type="EMBL" id="JACEEZ010023767">
    <property type="protein sequence ID" value="KAG0710910.1"/>
    <property type="molecule type" value="Genomic_DNA"/>
</dbReference>
<dbReference type="OrthoDB" id="6375759at2759"/>
<feature type="compositionally biased region" description="Basic and acidic residues" evidence="1">
    <location>
        <begin position="511"/>
        <end position="522"/>
    </location>
</feature>
<feature type="region of interest" description="Disordered" evidence="1">
    <location>
        <begin position="497"/>
        <end position="536"/>
    </location>
</feature>
<protein>
    <submittedName>
        <fullName evidence="2">Uncharacterized protein</fullName>
    </submittedName>
</protein>
<dbReference type="AlphaFoldDB" id="A0A8J5CGJ4"/>
<name>A0A8J5CGJ4_CHIOP</name>
<comment type="caution">
    <text evidence="2">The sequence shown here is derived from an EMBL/GenBank/DDBJ whole genome shotgun (WGS) entry which is preliminary data.</text>
</comment>
<organism evidence="2 3">
    <name type="scientific">Chionoecetes opilio</name>
    <name type="common">Atlantic snow crab</name>
    <name type="synonym">Cancer opilio</name>
    <dbReference type="NCBI Taxonomy" id="41210"/>
    <lineage>
        <taxon>Eukaryota</taxon>
        <taxon>Metazoa</taxon>
        <taxon>Ecdysozoa</taxon>
        <taxon>Arthropoda</taxon>
        <taxon>Crustacea</taxon>
        <taxon>Multicrustacea</taxon>
        <taxon>Malacostraca</taxon>
        <taxon>Eumalacostraca</taxon>
        <taxon>Eucarida</taxon>
        <taxon>Decapoda</taxon>
        <taxon>Pleocyemata</taxon>
        <taxon>Brachyura</taxon>
        <taxon>Eubrachyura</taxon>
        <taxon>Majoidea</taxon>
        <taxon>Majidae</taxon>
        <taxon>Chionoecetes</taxon>
    </lineage>
</organism>
<feature type="region of interest" description="Disordered" evidence="1">
    <location>
        <begin position="436"/>
        <end position="458"/>
    </location>
</feature>